<organism evidence="1 2">
    <name type="scientific">Liparis tanakae</name>
    <name type="common">Tanaka's snailfish</name>
    <dbReference type="NCBI Taxonomy" id="230148"/>
    <lineage>
        <taxon>Eukaryota</taxon>
        <taxon>Metazoa</taxon>
        <taxon>Chordata</taxon>
        <taxon>Craniata</taxon>
        <taxon>Vertebrata</taxon>
        <taxon>Euteleostomi</taxon>
        <taxon>Actinopterygii</taxon>
        <taxon>Neopterygii</taxon>
        <taxon>Teleostei</taxon>
        <taxon>Neoteleostei</taxon>
        <taxon>Acanthomorphata</taxon>
        <taxon>Eupercaria</taxon>
        <taxon>Perciformes</taxon>
        <taxon>Cottioidei</taxon>
        <taxon>Cottales</taxon>
        <taxon>Liparidae</taxon>
        <taxon>Liparis</taxon>
    </lineage>
</organism>
<protein>
    <submittedName>
        <fullName evidence="1">Uncharacterized protein</fullName>
    </submittedName>
</protein>
<dbReference type="Proteomes" id="UP000314294">
    <property type="component" value="Unassembled WGS sequence"/>
</dbReference>
<reference evidence="1 2" key="1">
    <citation type="submission" date="2019-03" db="EMBL/GenBank/DDBJ databases">
        <title>First draft genome of Liparis tanakae, snailfish: a comprehensive survey of snailfish specific genes.</title>
        <authorList>
            <person name="Kim W."/>
            <person name="Song I."/>
            <person name="Jeong J.-H."/>
            <person name="Kim D."/>
            <person name="Kim S."/>
            <person name="Ryu S."/>
            <person name="Song J.Y."/>
            <person name="Lee S.K."/>
        </authorList>
    </citation>
    <scope>NUCLEOTIDE SEQUENCE [LARGE SCALE GENOMIC DNA]</scope>
    <source>
        <tissue evidence="1">Muscle</tissue>
    </source>
</reference>
<dbReference type="AlphaFoldDB" id="A0A4Z2I165"/>
<gene>
    <name evidence="1" type="ORF">EYF80_018779</name>
</gene>
<name>A0A4Z2I165_9TELE</name>
<accession>A0A4Z2I165</accession>
<dbReference type="EMBL" id="SRLO01000156">
    <property type="protein sequence ID" value="TNN70963.1"/>
    <property type="molecule type" value="Genomic_DNA"/>
</dbReference>
<evidence type="ECO:0000313" key="2">
    <source>
        <dbReference type="Proteomes" id="UP000314294"/>
    </source>
</evidence>
<comment type="caution">
    <text evidence="1">The sequence shown here is derived from an EMBL/GenBank/DDBJ whole genome shotgun (WGS) entry which is preliminary data.</text>
</comment>
<proteinExistence type="predicted"/>
<sequence length="317" mass="35924">MELDGSSSPLELALIIHQVLYHEGRVGKGDRIITNKGSEIITELKTPSHTDCCGQIYSKADRAADPGNTGEILWGKVCLPSGRRNSTRCEQQGVEVLLQNAFCHVLQMKQQQQQKQQHERNKGNRKLGGRLRYSFRPCFPAFHMVKLSHWLRTRSCKKSTRSFQMVSLETEDQRMDTRRSWQRDPLPLVVPGWRGGGREPPWGGSGVMLRPPPNATVTFPWKLRTAGHISEESEEKLSGAKEGGAYTKLNNMPEDRISIQNRRRQSVTHHVHRSPLLLRTSGRCFCFIFLGAEPLRWAHVSLRFVTHLGNNSALADT</sequence>
<evidence type="ECO:0000313" key="1">
    <source>
        <dbReference type="EMBL" id="TNN70963.1"/>
    </source>
</evidence>
<keyword evidence="2" id="KW-1185">Reference proteome</keyword>